<feature type="compositionally biased region" description="Basic residues" evidence="1">
    <location>
        <begin position="22"/>
        <end position="50"/>
    </location>
</feature>
<evidence type="ECO:0000313" key="4">
    <source>
        <dbReference type="Proteomes" id="UP000053831"/>
    </source>
</evidence>
<dbReference type="AlphaFoldDB" id="A0A0N0RTH2"/>
<keyword evidence="2" id="KW-0812">Transmembrane</keyword>
<feature type="compositionally biased region" description="Basic and acidic residues" evidence="1">
    <location>
        <begin position="51"/>
        <end position="63"/>
    </location>
</feature>
<feature type="transmembrane region" description="Helical" evidence="2">
    <location>
        <begin position="129"/>
        <end position="150"/>
    </location>
</feature>
<feature type="region of interest" description="Disordered" evidence="1">
    <location>
        <begin position="14"/>
        <end position="76"/>
    </location>
</feature>
<protein>
    <submittedName>
        <fullName evidence="3">Uncharacterized protein</fullName>
    </submittedName>
</protein>
<reference evidence="3 4" key="1">
    <citation type="submission" date="2015-07" db="EMBL/GenBank/DDBJ databases">
        <title>The genome of the fungus Escovopsis weberi, a specialized disease agent of ant agriculture.</title>
        <authorList>
            <person name="de Man T.J."/>
            <person name="Stajich J.E."/>
            <person name="Kubicek C.P."/>
            <person name="Chenthamara K."/>
            <person name="Atanasova L."/>
            <person name="Druzhinina I.S."/>
            <person name="Birnbaum S."/>
            <person name="Barribeau S.M."/>
            <person name="Teiling C."/>
            <person name="Suen G."/>
            <person name="Currie C."/>
            <person name="Gerardo N.M."/>
        </authorList>
    </citation>
    <scope>NUCLEOTIDE SEQUENCE [LARGE SCALE GENOMIC DNA]</scope>
</reference>
<accession>A0A0N0RTH2</accession>
<gene>
    <name evidence="3" type="ORF">ESCO_000811</name>
</gene>
<dbReference type="OrthoDB" id="5235322at2759"/>
<keyword evidence="2" id="KW-0472">Membrane</keyword>
<evidence type="ECO:0000256" key="1">
    <source>
        <dbReference type="SAM" id="MobiDB-lite"/>
    </source>
</evidence>
<proteinExistence type="predicted"/>
<sequence length="194" mass="21764">MASASYYDVGEFLAPSGVYSPHSRHTSRSRPKERRLHSRSRSRSRSHRRSTRSDHHSPDDHRSSSKPKPKPRGPFFTIASRLSRSTFFGGRPSYYKRSPRKGFLHRTHKQLRRLLRDLSHYARRHPWKVLALVVVPLLGSLLALLARFGLRAPAALEDLLGLAARAATGDPIGAVGDAVRMAGGFGATYQYAIR</sequence>
<keyword evidence="4" id="KW-1185">Reference proteome</keyword>
<dbReference type="Proteomes" id="UP000053831">
    <property type="component" value="Unassembled WGS sequence"/>
</dbReference>
<keyword evidence="2" id="KW-1133">Transmembrane helix</keyword>
<evidence type="ECO:0000256" key="2">
    <source>
        <dbReference type="SAM" id="Phobius"/>
    </source>
</evidence>
<comment type="caution">
    <text evidence="3">The sequence shown here is derived from an EMBL/GenBank/DDBJ whole genome shotgun (WGS) entry which is preliminary data.</text>
</comment>
<organism evidence="3 4">
    <name type="scientific">Escovopsis weberi</name>
    <dbReference type="NCBI Taxonomy" id="150374"/>
    <lineage>
        <taxon>Eukaryota</taxon>
        <taxon>Fungi</taxon>
        <taxon>Dikarya</taxon>
        <taxon>Ascomycota</taxon>
        <taxon>Pezizomycotina</taxon>
        <taxon>Sordariomycetes</taxon>
        <taxon>Hypocreomycetidae</taxon>
        <taxon>Hypocreales</taxon>
        <taxon>Hypocreaceae</taxon>
        <taxon>Escovopsis</taxon>
    </lineage>
</organism>
<name>A0A0N0RTH2_ESCWE</name>
<dbReference type="EMBL" id="LGSR01000020">
    <property type="protein sequence ID" value="KOS19553.1"/>
    <property type="molecule type" value="Genomic_DNA"/>
</dbReference>
<evidence type="ECO:0000313" key="3">
    <source>
        <dbReference type="EMBL" id="KOS19553.1"/>
    </source>
</evidence>